<dbReference type="RefSeq" id="WP_120676067.1">
    <property type="nucleotide sequence ID" value="NZ_RBAL01000002.1"/>
</dbReference>
<keyword evidence="4" id="KW-1185">Reference proteome</keyword>
<evidence type="ECO:0000313" key="3">
    <source>
        <dbReference type="EMBL" id="RKN45901.1"/>
    </source>
</evidence>
<keyword evidence="1" id="KW-0732">Signal</keyword>
<evidence type="ECO:0000256" key="1">
    <source>
        <dbReference type="SAM" id="SignalP"/>
    </source>
</evidence>
<evidence type="ECO:0000313" key="4">
    <source>
        <dbReference type="Proteomes" id="UP000272474"/>
    </source>
</evidence>
<comment type="caution">
    <text evidence="3">The sequence shown here is derived from an EMBL/GenBank/DDBJ whole genome shotgun (WGS) entry which is preliminary data.</text>
</comment>
<accession>A0A3A9ZC53</accession>
<reference evidence="3 4" key="1">
    <citation type="journal article" date="2014" name="Int. J. Syst. Evol. Microbiol.">
        <title>Streptomyces hoynatensis sp. nov., isolated from deep marine sediment.</title>
        <authorList>
            <person name="Veyisoglu A."/>
            <person name="Sahin N."/>
        </authorList>
    </citation>
    <scope>NUCLEOTIDE SEQUENCE [LARGE SCALE GENOMIC DNA]</scope>
    <source>
        <strain evidence="3 4">KCTC 29097</strain>
    </source>
</reference>
<dbReference type="EMBL" id="RBAL01000002">
    <property type="protein sequence ID" value="RKN45901.1"/>
    <property type="molecule type" value="Genomic_DNA"/>
</dbReference>
<proteinExistence type="predicted"/>
<gene>
    <name evidence="3" type="ORF">D7294_05565</name>
</gene>
<name>A0A3A9ZC53_9ACTN</name>
<feature type="signal peptide" evidence="1">
    <location>
        <begin position="1"/>
        <end position="21"/>
    </location>
</feature>
<organism evidence="3 4">
    <name type="scientific">Streptomyces hoynatensis</name>
    <dbReference type="NCBI Taxonomy" id="1141874"/>
    <lineage>
        <taxon>Bacteria</taxon>
        <taxon>Bacillati</taxon>
        <taxon>Actinomycetota</taxon>
        <taxon>Actinomycetes</taxon>
        <taxon>Kitasatosporales</taxon>
        <taxon>Streptomycetaceae</taxon>
        <taxon>Streptomyces</taxon>
    </lineage>
</organism>
<feature type="domain" description="DUF8094" evidence="2">
    <location>
        <begin position="36"/>
        <end position="324"/>
    </location>
</feature>
<dbReference type="Pfam" id="PF26366">
    <property type="entry name" value="DUF8094"/>
    <property type="match status" value="1"/>
</dbReference>
<evidence type="ECO:0000259" key="2">
    <source>
        <dbReference type="Pfam" id="PF26366"/>
    </source>
</evidence>
<dbReference type="OrthoDB" id="3510378at2"/>
<sequence length="325" mass="35127">MRLRGRLATTTAGLVVSLAMAAGLSGCMTVHGEEAVVPAATQDEAEAALEHYVDVNNEAKRDYDAEQNDEIEAGPLGAIDEAGLTARAAEQPNGDPDFEPLELTDTQFHIPQQAGWPKFFVADTKPRGYQNRWLMVFTRNSIDEDWRVSYLATLPAERVPEFAQDDDGYLEDIPLGGRAGSDLAVAPDEVGAAYADYLQGGEGRFSEGRFTTEVLDEREEANSSPAYQVQFQDAPAEEEDYAPVAMRTGDGGALVFFTMHHDERQTLAPGQHFNLNAQVEALLEGTPTQSLTLHRLAVETATVAEGDGPVDILSEVAGLITAEGE</sequence>
<dbReference type="AlphaFoldDB" id="A0A3A9ZC53"/>
<dbReference type="PROSITE" id="PS51257">
    <property type="entry name" value="PROKAR_LIPOPROTEIN"/>
    <property type="match status" value="1"/>
</dbReference>
<protein>
    <recommendedName>
        <fullName evidence="2">DUF8094 domain-containing protein</fullName>
    </recommendedName>
</protein>
<dbReference type="Proteomes" id="UP000272474">
    <property type="component" value="Unassembled WGS sequence"/>
</dbReference>
<feature type="chain" id="PRO_5017239729" description="DUF8094 domain-containing protein" evidence="1">
    <location>
        <begin position="22"/>
        <end position="325"/>
    </location>
</feature>
<dbReference type="InterPro" id="IPR058407">
    <property type="entry name" value="DUF8094"/>
</dbReference>